<dbReference type="InterPro" id="IPR013766">
    <property type="entry name" value="Thioredoxin_domain"/>
</dbReference>
<evidence type="ECO:0000259" key="1">
    <source>
        <dbReference type="PROSITE" id="PS51352"/>
    </source>
</evidence>
<evidence type="ECO:0000313" key="2">
    <source>
        <dbReference type="EMBL" id="SIN91278.1"/>
    </source>
</evidence>
<accession>A0A1N6F7J3</accession>
<dbReference type="InterPro" id="IPR024705">
    <property type="entry name" value="Ssp411"/>
</dbReference>
<dbReference type="PANTHER" id="PTHR42899">
    <property type="entry name" value="SPERMATOGENESIS-ASSOCIATED PROTEIN 20"/>
    <property type="match status" value="1"/>
</dbReference>
<reference evidence="2 3" key="1">
    <citation type="submission" date="2016-11" db="EMBL/GenBank/DDBJ databases">
        <authorList>
            <person name="Jaros S."/>
            <person name="Januszkiewicz K."/>
            <person name="Wedrychowicz H."/>
        </authorList>
    </citation>
    <scope>NUCLEOTIDE SEQUENCE [LARGE SCALE GENOMIC DNA]</scope>
    <source>
        <strain evidence="2 3">DSM 24787</strain>
    </source>
</reference>
<protein>
    <submittedName>
        <fullName evidence="2">Thioredoxin-like</fullName>
    </submittedName>
</protein>
<organism evidence="2 3">
    <name type="scientific">Chitinophaga niabensis</name>
    <dbReference type="NCBI Taxonomy" id="536979"/>
    <lineage>
        <taxon>Bacteria</taxon>
        <taxon>Pseudomonadati</taxon>
        <taxon>Bacteroidota</taxon>
        <taxon>Chitinophagia</taxon>
        <taxon>Chitinophagales</taxon>
        <taxon>Chitinophagaceae</taxon>
        <taxon>Chitinophaga</taxon>
    </lineage>
</organism>
<dbReference type="Proteomes" id="UP000185003">
    <property type="component" value="Unassembled WGS sequence"/>
</dbReference>
<proteinExistence type="predicted"/>
<dbReference type="Gene3D" id="3.40.30.10">
    <property type="entry name" value="Glutaredoxin"/>
    <property type="match status" value="2"/>
</dbReference>
<feature type="domain" description="Thioredoxin" evidence="1">
    <location>
        <begin position="141"/>
        <end position="265"/>
    </location>
</feature>
<dbReference type="Pfam" id="PF13098">
    <property type="entry name" value="Thioredoxin_2"/>
    <property type="match status" value="1"/>
</dbReference>
<name>A0A1N6F7J3_9BACT</name>
<dbReference type="AlphaFoldDB" id="A0A1N6F7J3"/>
<dbReference type="PANTHER" id="PTHR42899:SF1">
    <property type="entry name" value="SPERMATOGENESIS-ASSOCIATED PROTEIN 20"/>
    <property type="match status" value="1"/>
</dbReference>
<dbReference type="EMBL" id="FSRA01000001">
    <property type="protein sequence ID" value="SIN91278.1"/>
    <property type="molecule type" value="Genomic_DNA"/>
</dbReference>
<dbReference type="PROSITE" id="PS51352">
    <property type="entry name" value="THIOREDOXIN_2"/>
    <property type="match status" value="1"/>
</dbReference>
<dbReference type="RefSeq" id="WP_074239155.1">
    <property type="nucleotide sequence ID" value="NZ_FSRA01000001.1"/>
</dbReference>
<dbReference type="STRING" id="536979.SAMN04488055_2065"/>
<evidence type="ECO:0000313" key="3">
    <source>
        <dbReference type="Proteomes" id="UP000185003"/>
    </source>
</evidence>
<sequence length="270" mass="30387">MHALRKITVTILTLCCSVVYGQKKIQFQDISFNEAIAKARATGKLVFVDASGANQSAILKQVQEEVFTQDSVATFFNENCISIHVNMQAPEGREFARHLAMLMYPVYLFFDKDTTQIDFVSAGVVAKDAPVLMKKARSSLAEAQQRARNTNHIVFATGSWKEMLATAKKENKLIFLDAYTTWCRPCIMMAKNVFTLDHVAEYYNANFINVTMDMEKGDGPALVKKYKIRAYPDFLWIDGDGNVVYRNGGYKEPDVFIATGKEANSKKKKS</sequence>
<keyword evidence="3" id="KW-1185">Reference proteome</keyword>
<dbReference type="InterPro" id="IPR012336">
    <property type="entry name" value="Thioredoxin-like_fold"/>
</dbReference>
<dbReference type="SUPFAM" id="SSF52833">
    <property type="entry name" value="Thioredoxin-like"/>
    <property type="match status" value="2"/>
</dbReference>
<dbReference type="OrthoDB" id="120730at2"/>
<dbReference type="InterPro" id="IPR036249">
    <property type="entry name" value="Thioredoxin-like_sf"/>
</dbReference>
<gene>
    <name evidence="2" type="ORF">SAMN04488055_2065</name>
</gene>